<evidence type="ECO:0000256" key="2">
    <source>
        <dbReference type="ARBA" id="ARBA00008914"/>
    </source>
</evidence>
<dbReference type="EMBL" id="CP048620">
    <property type="protein sequence ID" value="QPJ65797.1"/>
    <property type="molecule type" value="Genomic_DNA"/>
</dbReference>
<keyword evidence="4" id="KW-0812">Transmembrane</keyword>
<protein>
    <submittedName>
        <fullName evidence="9">OmpA family protein</fullName>
    </submittedName>
</protein>
<evidence type="ECO:0000256" key="3">
    <source>
        <dbReference type="ARBA" id="ARBA00022475"/>
    </source>
</evidence>
<name>A0A7T0C3M0_9BACT</name>
<dbReference type="PANTHER" id="PTHR30329:SF21">
    <property type="entry name" value="LIPOPROTEIN YIAD-RELATED"/>
    <property type="match status" value="1"/>
</dbReference>
<keyword evidence="5" id="KW-1133">Transmembrane helix</keyword>
<keyword evidence="6 7" id="KW-0472">Membrane</keyword>
<sequence length="333" mass="37374">MATINDPKLINKIVLQYHQGDSIEKICDQYSIQQDQFEFWLHQHKAHAWRIFSPDFLKSLGGRSPEEEEATPQIIQQIIIKKKKGGHGGGHHGGSWKVAYADFVTAMMAFFLLMWLINMVPAETKGGLSEYFTDPEKFLASGGSLATATSNPMPDPNGVSAQDALMGNASPDAMNDIQKMAQRAKISMLAENIRRDVNEKFNHLKGQILMEPVGDGLRIQILDRDNLALFDPGSTELNKRGRQMVRMLSENIKGLSNKLIVEGHTDASAFRGSRSKNWDLSVLRAVAARQEFEKNGVDKSYFEKVVGYADTQPYNPQNLLDPMNRRISIIVRK</sequence>
<evidence type="ECO:0000313" key="10">
    <source>
        <dbReference type="Proteomes" id="UP000594464"/>
    </source>
</evidence>
<keyword evidence="3" id="KW-1003">Cell membrane</keyword>
<proteinExistence type="inferred from homology"/>
<dbReference type="Proteomes" id="UP000594464">
    <property type="component" value="Chromosome"/>
</dbReference>
<organism evidence="9 10">
    <name type="scientific">Candidatus Nitrohelix vancouverensis</name>
    <dbReference type="NCBI Taxonomy" id="2705534"/>
    <lineage>
        <taxon>Bacteria</taxon>
        <taxon>Pseudomonadati</taxon>
        <taxon>Nitrospinota/Tectimicrobiota group</taxon>
        <taxon>Nitrospinota</taxon>
        <taxon>Nitrospinia</taxon>
        <taxon>Nitrospinales</taxon>
        <taxon>Nitrospinaceae</taxon>
        <taxon>Candidatus Nitrohelix</taxon>
    </lineage>
</organism>
<comment type="similarity">
    <text evidence="2">Belongs to the MotB family.</text>
</comment>
<evidence type="ECO:0000256" key="4">
    <source>
        <dbReference type="ARBA" id="ARBA00022692"/>
    </source>
</evidence>
<dbReference type="AlphaFoldDB" id="A0A7T0C3M0"/>
<dbReference type="Gene3D" id="3.30.1330.60">
    <property type="entry name" value="OmpA-like domain"/>
    <property type="match status" value="1"/>
</dbReference>
<evidence type="ECO:0000256" key="7">
    <source>
        <dbReference type="PROSITE-ProRule" id="PRU00473"/>
    </source>
</evidence>
<dbReference type="InterPro" id="IPR006665">
    <property type="entry name" value="OmpA-like"/>
</dbReference>
<feature type="domain" description="OmpA-like" evidence="8">
    <location>
        <begin position="217"/>
        <end position="333"/>
    </location>
</feature>
<evidence type="ECO:0000256" key="1">
    <source>
        <dbReference type="ARBA" id="ARBA00004162"/>
    </source>
</evidence>
<accession>A0A7T0C3M0</accession>
<dbReference type="Pfam" id="PF13677">
    <property type="entry name" value="MotB_plug"/>
    <property type="match status" value="1"/>
</dbReference>
<dbReference type="PANTHER" id="PTHR30329">
    <property type="entry name" value="STATOR ELEMENT OF FLAGELLAR MOTOR COMPLEX"/>
    <property type="match status" value="1"/>
</dbReference>
<dbReference type="SUPFAM" id="SSF103088">
    <property type="entry name" value="OmpA-like"/>
    <property type="match status" value="1"/>
</dbReference>
<dbReference type="InterPro" id="IPR025713">
    <property type="entry name" value="MotB-like_N_dom"/>
</dbReference>
<gene>
    <name evidence="9" type="ORF">G3M78_10505</name>
</gene>
<evidence type="ECO:0000313" key="9">
    <source>
        <dbReference type="EMBL" id="QPJ65797.1"/>
    </source>
</evidence>
<evidence type="ECO:0000256" key="6">
    <source>
        <dbReference type="ARBA" id="ARBA00023136"/>
    </source>
</evidence>
<evidence type="ECO:0000256" key="5">
    <source>
        <dbReference type="ARBA" id="ARBA00022989"/>
    </source>
</evidence>
<dbReference type="InterPro" id="IPR050330">
    <property type="entry name" value="Bact_OuterMem_StrucFunc"/>
</dbReference>
<dbReference type="Pfam" id="PF00691">
    <property type="entry name" value="OmpA"/>
    <property type="match status" value="1"/>
</dbReference>
<dbReference type="KEGG" id="nva:G3M78_10505"/>
<comment type="subcellular location">
    <subcellularLocation>
        <location evidence="1">Cell membrane</location>
        <topology evidence="1">Single-pass membrane protein</topology>
    </subcellularLocation>
</comment>
<dbReference type="InterPro" id="IPR036737">
    <property type="entry name" value="OmpA-like_sf"/>
</dbReference>
<reference evidence="10" key="1">
    <citation type="submission" date="2020-02" db="EMBL/GenBank/DDBJ databases">
        <title>Genomic and physiological characterization of two novel Nitrospinaceae genera.</title>
        <authorList>
            <person name="Mueller A.J."/>
            <person name="Jung M.-Y."/>
            <person name="Strachan C.R."/>
            <person name="Herbold C.W."/>
            <person name="Kirkegaard R.H."/>
            <person name="Daims H."/>
        </authorList>
    </citation>
    <scope>NUCLEOTIDE SEQUENCE [LARGE SCALE GENOMIC DNA]</scope>
</reference>
<dbReference type="CDD" id="cd07185">
    <property type="entry name" value="OmpA_C-like"/>
    <property type="match status" value="1"/>
</dbReference>
<dbReference type="PROSITE" id="PS51123">
    <property type="entry name" value="OMPA_2"/>
    <property type="match status" value="1"/>
</dbReference>
<evidence type="ECO:0000259" key="8">
    <source>
        <dbReference type="PROSITE" id="PS51123"/>
    </source>
</evidence>
<dbReference type="GO" id="GO:0005886">
    <property type="term" value="C:plasma membrane"/>
    <property type="evidence" value="ECO:0007669"/>
    <property type="project" value="UniProtKB-SubCell"/>
</dbReference>